<comment type="caution">
    <text evidence="3">The sequence shown here is derived from an EMBL/GenBank/DDBJ whole genome shotgun (WGS) entry which is preliminary data.</text>
</comment>
<evidence type="ECO:0000256" key="2">
    <source>
        <dbReference type="SAM" id="SignalP"/>
    </source>
</evidence>
<name>A0A831LJS1_9BACT</name>
<organism evidence="3">
    <name type="scientific">Mariniphaga anaerophila</name>
    <dbReference type="NCBI Taxonomy" id="1484053"/>
    <lineage>
        <taxon>Bacteria</taxon>
        <taxon>Pseudomonadati</taxon>
        <taxon>Bacteroidota</taxon>
        <taxon>Bacteroidia</taxon>
        <taxon>Marinilabiliales</taxon>
        <taxon>Prolixibacteraceae</taxon>
        <taxon>Mariniphaga</taxon>
    </lineage>
</organism>
<keyword evidence="1" id="KW-1133">Transmembrane helix</keyword>
<feature type="chain" id="PRO_5032772654" description="Concanavalin A-like lectin/glucanases superfamily protein" evidence="2">
    <location>
        <begin position="26"/>
        <end position="832"/>
    </location>
</feature>
<dbReference type="GO" id="GO:0004553">
    <property type="term" value="F:hydrolase activity, hydrolyzing O-glycosyl compounds"/>
    <property type="evidence" value="ECO:0007669"/>
    <property type="project" value="UniProtKB-ARBA"/>
</dbReference>
<evidence type="ECO:0000256" key="1">
    <source>
        <dbReference type="SAM" id="Phobius"/>
    </source>
</evidence>
<accession>A0A831LJS1</accession>
<dbReference type="Proteomes" id="UP000886047">
    <property type="component" value="Unassembled WGS sequence"/>
</dbReference>
<reference evidence="3" key="1">
    <citation type="journal article" date="2020" name="mSystems">
        <title>Genome- and Community-Level Interaction Insights into Carbon Utilization and Element Cycling Functions of Hydrothermarchaeota in Hydrothermal Sediment.</title>
        <authorList>
            <person name="Zhou Z."/>
            <person name="Liu Y."/>
            <person name="Xu W."/>
            <person name="Pan J."/>
            <person name="Luo Z.H."/>
            <person name="Li M."/>
        </authorList>
    </citation>
    <scope>NUCLEOTIDE SEQUENCE [LARGE SCALE GENOMIC DNA]</scope>
    <source>
        <strain evidence="3">SpSt-1217</strain>
    </source>
</reference>
<feature type="transmembrane region" description="Helical" evidence="1">
    <location>
        <begin position="548"/>
        <end position="569"/>
    </location>
</feature>
<dbReference type="PROSITE" id="PS51257">
    <property type="entry name" value="PROKAR_LIPOPROTEIN"/>
    <property type="match status" value="1"/>
</dbReference>
<dbReference type="PANTHER" id="PTHR35807">
    <property type="entry name" value="TRANSCRIPTIONAL REGULATOR REDD-RELATED"/>
    <property type="match status" value="1"/>
</dbReference>
<sequence>MKFRNVFFLCTLFACFTLFMPAIQAKEITETSFLVATMRETDLEDTRFWNFIQSNEYFGIEVCLIERDRNITIKGSSQPVERFIENLSVLTVRDSSKIIPVFIHYEGNIALLDSVIGRSQIAQNIFFLPRGEAWPPLDYLIQSNRRILLFISRAVENSGRMLHPTSEYVFRISAVPGSSSLSGRTNQELFMVDEFDKLPVSHAVGSNIRNLVPDYINFLLENWTKFGKRPNFIFVGNNIYNFDFILTQLNSFTWITGTVRGAGKTMDKVYWRNPEVAVTGGRFSFPYRGGQELTLTPFVPGYKMTPEQIIVTGEMEVPESYHIMAFPLRLSDNLTGSFRFNDTIQNVLLPDQVFSGKNYSFSQDIERGTVLRLPENASINLGPPELYGLRNSSFTVSCFVKFSEVLEFGDNAVLGNYESEYRRGLHLILRSGHPYFGLWANDYISEEKLEANVWYHLVWRYIIETGEQAIFLNGRNIGSSEGHLPFSGTGDIFLGSALSQGASLRGSIDDLYFWNRPLGVEEITRLALNEVVEAEQVEEGVSYFAGKYWKTAGLAILLLFLALAGAYFLKRRKAKQELIPVHFPEKDAANQIVLFGGFRAVDRDGKDISSMFTPKVRELFLFVLLSTLKNSQGAQVAEMDEKLWPGLPAKKVTNNRAVTLNKLRKILQNINGLEIVTTDGYLQARLNEPLFCDFVEAFRLCHVPGGMNKKQLNVFFQLVKKGRFLKGADWHWLDEMRGYTGNQIIDSLLKLAAIEKETGNFTKVEALARRIIEYDDLNEEATWLQVWTLLQTNNVHLAKYQFNSFCAKYAEALGEPYPMNFEQFNQHYSSLL</sequence>
<dbReference type="GO" id="GO:0003677">
    <property type="term" value="F:DNA binding"/>
    <property type="evidence" value="ECO:0007669"/>
    <property type="project" value="TreeGrafter"/>
</dbReference>
<keyword evidence="1" id="KW-0812">Transmembrane</keyword>
<dbReference type="AlphaFoldDB" id="A0A831LJS1"/>
<protein>
    <recommendedName>
        <fullName evidence="4">Concanavalin A-like lectin/glucanases superfamily protein</fullName>
    </recommendedName>
</protein>
<dbReference type="GO" id="GO:0005975">
    <property type="term" value="P:carbohydrate metabolic process"/>
    <property type="evidence" value="ECO:0007669"/>
    <property type="project" value="UniProtKB-ARBA"/>
</dbReference>
<dbReference type="PANTHER" id="PTHR35807:SF1">
    <property type="entry name" value="TRANSCRIPTIONAL REGULATOR REDD"/>
    <property type="match status" value="1"/>
</dbReference>
<evidence type="ECO:0008006" key="4">
    <source>
        <dbReference type="Google" id="ProtNLM"/>
    </source>
</evidence>
<gene>
    <name evidence="3" type="ORF">ENN90_04255</name>
</gene>
<dbReference type="GO" id="GO:0006355">
    <property type="term" value="P:regulation of DNA-templated transcription"/>
    <property type="evidence" value="ECO:0007669"/>
    <property type="project" value="TreeGrafter"/>
</dbReference>
<keyword evidence="1" id="KW-0472">Membrane</keyword>
<keyword evidence="2" id="KW-0732">Signal</keyword>
<dbReference type="Gene3D" id="2.60.120.200">
    <property type="match status" value="1"/>
</dbReference>
<dbReference type="EMBL" id="DSDK01000236">
    <property type="protein sequence ID" value="HDR50820.1"/>
    <property type="molecule type" value="Genomic_DNA"/>
</dbReference>
<feature type="signal peptide" evidence="2">
    <location>
        <begin position="1"/>
        <end position="25"/>
    </location>
</feature>
<dbReference type="InterPro" id="IPR051677">
    <property type="entry name" value="AfsR-DnrI-RedD_regulator"/>
</dbReference>
<dbReference type="Pfam" id="PF13385">
    <property type="entry name" value="Laminin_G_3"/>
    <property type="match status" value="1"/>
</dbReference>
<evidence type="ECO:0000313" key="3">
    <source>
        <dbReference type="EMBL" id="HDR50820.1"/>
    </source>
</evidence>
<proteinExistence type="predicted"/>
<dbReference type="SUPFAM" id="SSF49899">
    <property type="entry name" value="Concanavalin A-like lectins/glucanases"/>
    <property type="match status" value="1"/>
</dbReference>
<dbReference type="InterPro" id="IPR013320">
    <property type="entry name" value="ConA-like_dom_sf"/>
</dbReference>